<dbReference type="KEGG" id="vcop:MM50RIKEN_10700"/>
<name>A0A810Q4X2_9FIRM</name>
<dbReference type="EMBL" id="AP023418">
    <property type="protein sequence ID" value="BCK81307.1"/>
    <property type="molecule type" value="Genomic_DNA"/>
</dbReference>
<dbReference type="RefSeq" id="WP_213542059.1">
    <property type="nucleotide sequence ID" value="NZ_AP023418.1"/>
</dbReference>
<evidence type="ECO:0000313" key="1">
    <source>
        <dbReference type="EMBL" id="BCK81307.1"/>
    </source>
</evidence>
<gene>
    <name evidence="1" type="ORF">MM50RIKEN_10700</name>
</gene>
<accession>A0A810Q4X2</accession>
<keyword evidence="2" id="KW-1185">Reference proteome</keyword>
<organism evidence="1 2">
    <name type="scientific">Vescimonas coprocola</name>
    <dbReference type="NCBI Taxonomy" id="2714355"/>
    <lineage>
        <taxon>Bacteria</taxon>
        <taxon>Bacillati</taxon>
        <taxon>Bacillota</taxon>
        <taxon>Clostridia</taxon>
        <taxon>Eubacteriales</taxon>
        <taxon>Oscillospiraceae</taxon>
        <taxon>Vescimonas</taxon>
    </lineage>
</organism>
<dbReference type="Proteomes" id="UP000681035">
    <property type="component" value="Chromosome"/>
</dbReference>
<protein>
    <submittedName>
        <fullName evidence="1">Uncharacterized protein</fullName>
    </submittedName>
</protein>
<sequence>MSGGNTIRRRTLSKELRLSQGYVKTKEEYESQNVKYMGSVGAAAKQGYFTIAACERKGVPVSQDELQNIRYFAMLADCYVDQCITDETGSKRRPCIPVFYREQEESK</sequence>
<reference evidence="1" key="1">
    <citation type="submission" date="2020-09" db="EMBL/GenBank/DDBJ databases">
        <title>New species isolated from human feces.</title>
        <authorList>
            <person name="Kitahara M."/>
            <person name="Shigeno Y."/>
            <person name="Shime M."/>
            <person name="Matsumoto Y."/>
            <person name="Nakamura S."/>
            <person name="Motooka D."/>
            <person name="Fukuoka S."/>
            <person name="Nishikawa H."/>
            <person name="Benno Y."/>
        </authorList>
    </citation>
    <scope>NUCLEOTIDE SEQUENCE</scope>
    <source>
        <strain evidence="1">MM50</strain>
    </source>
</reference>
<evidence type="ECO:0000313" key="2">
    <source>
        <dbReference type="Proteomes" id="UP000681035"/>
    </source>
</evidence>
<dbReference type="AlphaFoldDB" id="A0A810Q4X2"/>
<proteinExistence type="predicted"/>